<evidence type="ECO:0000313" key="3">
    <source>
        <dbReference type="EMBL" id="GAB17877.1"/>
    </source>
</evidence>
<sequence length="190" mass="20268">MRPKLVESMAIALELWLVVIVGRIVASCGLFQTVKSNADGQLTNPLNGNSEANTELIRSLSSTWALIAMLVVSAIIVGGISLTVMWFARQGYNWARMVTAGASLYVVVTTILDITVFGVEPTWVGVPLIIAGVAAGGALVALLRRDTEKWCADMALYRQQSKAFAAMPRGPIHPPTAPPPPAAVTKPQED</sequence>
<name>H0QYH6_9ACTN</name>
<reference evidence="3 4" key="1">
    <citation type="submission" date="2011-12" db="EMBL/GenBank/DDBJ databases">
        <title>Whole genome shotgun sequence of Gordonia effusa NBRC 100432.</title>
        <authorList>
            <person name="Yoshida I."/>
            <person name="Takarada H."/>
            <person name="Hosoyama A."/>
            <person name="Tsuchikane K."/>
            <person name="Katsumata H."/>
            <person name="Yamazaki S."/>
            <person name="Fujita N."/>
        </authorList>
    </citation>
    <scope>NUCLEOTIDE SEQUENCE [LARGE SCALE GENOMIC DNA]</scope>
    <source>
        <strain evidence="3 4">NBRC 100432</strain>
    </source>
</reference>
<evidence type="ECO:0000313" key="4">
    <source>
        <dbReference type="Proteomes" id="UP000035034"/>
    </source>
</evidence>
<comment type="caution">
    <text evidence="3">The sequence shown here is derived from an EMBL/GenBank/DDBJ whole genome shotgun (WGS) entry which is preliminary data.</text>
</comment>
<accession>H0QYH6</accession>
<keyword evidence="2" id="KW-1133">Transmembrane helix</keyword>
<keyword evidence="2" id="KW-0812">Transmembrane</keyword>
<evidence type="ECO:0000256" key="2">
    <source>
        <dbReference type="SAM" id="Phobius"/>
    </source>
</evidence>
<keyword evidence="4" id="KW-1185">Reference proteome</keyword>
<dbReference type="eggNOG" id="COG1716">
    <property type="taxonomic scope" value="Bacteria"/>
</dbReference>
<evidence type="ECO:0008006" key="5">
    <source>
        <dbReference type="Google" id="ProtNLM"/>
    </source>
</evidence>
<gene>
    <name evidence="3" type="ORF">GOEFS_041_00310</name>
</gene>
<organism evidence="3 4">
    <name type="scientific">Gordonia effusa NBRC 100432</name>
    <dbReference type="NCBI Taxonomy" id="1077974"/>
    <lineage>
        <taxon>Bacteria</taxon>
        <taxon>Bacillati</taxon>
        <taxon>Actinomycetota</taxon>
        <taxon>Actinomycetes</taxon>
        <taxon>Mycobacteriales</taxon>
        <taxon>Gordoniaceae</taxon>
        <taxon>Gordonia</taxon>
    </lineage>
</organism>
<dbReference type="AlphaFoldDB" id="H0QYH6"/>
<dbReference type="STRING" id="1077974.GOEFS_041_00310"/>
<feature type="region of interest" description="Disordered" evidence="1">
    <location>
        <begin position="168"/>
        <end position="190"/>
    </location>
</feature>
<feature type="compositionally biased region" description="Pro residues" evidence="1">
    <location>
        <begin position="171"/>
        <end position="182"/>
    </location>
</feature>
<evidence type="ECO:0000256" key="1">
    <source>
        <dbReference type="SAM" id="MobiDB-lite"/>
    </source>
</evidence>
<dbReference type="Proteomes" id="UP000035034">
    <property type="component" value="Unassembled WGS sequence"/>
</dbReference>
<feature type="transmembrane region" description="Helical" evidence="2">
    <location>
        <begin position="12"/>
        <end position="34"/>
    </location>
</feature>
<dbReference type="EMBL" id="BAEH01000041">
    <property type="protein sequence ID" value="GAB17877.1"/>
    <property type="molecule type" value="Genomic_DNA"/>
</dbReference>
<proteinExistence type="predicted"/>
<keyword evidence="2" id="KW-0472">Membrane</keyword>
<protein>
    <recommendedName>
        <fullName evidence="5">Transmembrane protein</fullName>
    </recommendedName>
</protein>
<feature type="transmembrane region" description="Helical" evidence="2">
    <location>
        <begin position="94"/>
        <end position="117"/>
    </location>
</feature>
<feature type="transmembrane region" description="Helical" evidence="2">
    <location>
        <begin position="64"/>
        <end position="87"/>
    </location>
</feature>
<feature type="transmembrane region" description="Helical" evidence="2">
    <location>
        <begin position="123"/>
        <end position="143"/>
    </location>
</feature>